<accession>A0A1L3LST6</accession>
<dbReference type="Pfam" id="PF11154">
    <property type="entry name" value="DUF2934"/>
    <property type="match status" value="1"/>
</dbReference>
<evidence type="ECO:0000313" key="3">
    <source>
        <dbReference type="Proteomes" id="UP000182306"/>
    </source>
</evidence>
<feature type="compositionally biased region" description="Basic and acidic residues" evidence="1">
    <location>
        <begin position="1"/>
        <end position="56"/>
    </location>
</feature>
<evidence type="ECO:0008006" key="4">
    <source>
        <dbReference type="Google" id="ProtNLM"/>
    </source>
</evidence>
<dbReference type="Proteomes" id="UP000182306">
    <property type="component" value="Plasmid A"/>
</dbReference>
<proteinExistence type="predicted"/>
<evidence type="ECO:0000256" key="1">
    <source>
        <dbReference type="SAM" id="MobiDB-lite"/>
    </source>
</evidence>
<gene>
    <name evidence="2" type="ORF">SAMCFNEI73_pA0175</name>
</gene>
<feature type="region of interest" description="Disordered" evidence="1">
    <location>
        <begin position="1"/>
        <end position="87"/>
    </location>
</feature>
<evidence type="ECO:0000313" key="2">
    <source>
        <dbReference type="EMBL" id="APG93150.1"/>
    </source>
</evidence>
<keyword evidence="2" id="KW-0614">Plasmid</keyword>
<dbReference type="KEGG" id="same:SAMCFNEI73_pA0175"/>
<dbReference type="AlphaFoldDB" id="A0A1L3LST6"/>
<geneLocation type="plasmid" evidence="2 3">
    <name>A</name>
</geneLocation>
<dbReference type="InterPro" id="IPR021327">
    <property type="entry name" value="DUF2934"/>
</dbReference>
<name>A0A1L3LST6_9HYPH</name>
<organism evidence="2 3">
    <name type="scientific">Sinorhizobium americanum</name>
    <dbReference type="NCBI Taxonomy" id="194963"/>
    <lineage>
        <taxon>Bacteria</taxon>
        <taxon>Pseudomonadati</taxon>
        <taxon>Pseudomonadota</taxon>
        <taxon>Alphaproteobacteria</taxon>
        <taxon>Hyphomicrobiales</taxon>
        <taxon>Rhizobiaceae</taxon>
        <taxon>Sinorhizobium/Ensifer group</taxon>
        <taxon>Sinorhizobium</taxon>
    </lineage>
</organism>
<dbReference type="EMBL" id="CP013108">
    <property type="protein sequence ID" value="APG93150.1"/>
    <property type="molecule type" value="Genomic_DNA"/>
</dbReference>
<keyword evidence="3" id="KW-1185">Reference proteome</keyword>
<dbReference type="OrthoDB" id="9811127at2"/>
<protein>
    <recommendedName>
        <fullName evidence="4">DUF2934 family protein</fullName>
    </recommendedName>
</protein>
<reference evidence="2 3" key="1">
    <citation type="submission" date="2015-10" db="EMBL/GenBank/DDBJ databases">
        <title>Genomic differences between typical nodule nitrogen-fixing rhizobial strains and those coming from bean seeds.</title>
        <authorList>
            <person name="Peralta H."/>
            <person name="Aguilar-Vera A."/>
            <person name="Diaz R."/>
            <person name="Mora Y."/>
            <person name="Martinez-Batallar G."/>
            <person name="Salazar E."/>
            <person name="Vargas-Lagunas C."/>
            <person name="Encarnacion S."/>
            <person name="Girard L."/>
            <person name="Mora J."/>
        </authorList>
    </citation>
    <scope>NUCLEOTIDE SEQUENCE [LARGE SCALE GENOMIC DNA]</scope>
    <source>
        <strain evidence="2 3">CFNEI 73</strain>
        <plasmid evidence="2 3">A</plasmid>
    </source>
</reference>
<dbReference type="RefSeq" id="WP_082912286.1">
    <property type="nucleotide sequence ID" value="NZ_CP013108.1"/>
</dbReference>
<sequence length="87" mass="10045">MDGDENSREDRIRERAYEIWEREGRKHGDHERHWEEAEAELRKEESGIESSRRSSDPSDGQETAERMSETVSPSGDGKQKSRGKNVA</sequence>